<dbReference type="Proteomes" id="UP000230066">
    <property type="component" value="Unassembled WGS sequence"/>
</dbReference>
<dbReference type="InterPro" id="IPR000313">
    <property type="entry name" value="PWWP_dom"/>
</dbReference>
<protein>
    <submittedName>
        <fullName evidence="2">Uncharacterized protein</fullName>
    </submittedName>
</protein>
<reference evidence="2" key="1">
    <citation type="submission" date="2019-03" db="EMBL/GenBank/DDBJ databases">
        <title>Improved annotation for the trematode Fasciola hepatica.</title>
        <authorList>
            <person name="Choi Y.-J."/>
            <person name="Martin J."/>
            <person name="Mitreva M."/>
        </authorList>
    </citation>
    <scope>NUCLEOTIDE SEQUENCE [LARGE SCALE GENOMIC DNA]</scope>
</reference>
<feature type="compositionally biased region" description="Low complexity" evidence="1">
    <location>
        <begin position="144"/>
        <end position="153"/>
    </location>
</feature>
<name>A0A2H1C837_FASHE</name>
<dbReference type="Gene3D" id="2.30.30.140">
    <property type="match status" value="1"/>
</dbReference>
<accession>A0A2H1C837</accession>
<gene>
    <name evidence="2" type="ORF">D915_006067</name>
</gene>
<dbReference type="SUPFAM" id="SSF63748">
    <property type="entry name" value="Tudor/PWWP/MBT"/>
    <property type="match status" value="1"/>
</dbReference>
<dbReference type="Pfam" id="PF00855">
    <property type="entry name" value="PWWP"/>
    <property type="match status" value="1"/>
</dbReference>
<comment type="caution">
    <text evidence="2">The sequence shown here is derived from an EMBL/GenBank/DDBJ whole genome shotgun (WGS) entry which is preliminary data.</text>
</comment>
<feature type="compositionally biased region" description="Polar residues" evidence="1">
    <location>
        <begin position="278"/>
        <end position="289"/>
    </location>
</feature>
<feature type="compositionally biased region" description="Basic residues" evidence="1">
    <location>
        <begin position="230"/>
        <end position="239"/>
    </location>
</feature>
<sequence>MKASPQLPNVTLVSELSQRNSTEVEYNRLFHCNVYEFQDIEDPNNTRSLGYQKPKHMWMAKDQAPAESTKPNNLSAADRVLTEFTTVSCIEFPTHDSLPFQSVSAIGITSLGASPVHSAYISGSPSTVSSAQGLSATLSSSLTNTSSSLYSHTPPNSGHGFSTTGSASSCTSPSLAEMQLTKHPVIDGSTEDPVSDKSLETNRTHPLPTTKANVNGVICKRNLAATVGRRKTAVNKSVRKQAITTSSGMESSQSFTESSVGAKKPRQKRQTGLIRRNSVGSNKRSQSQHGRLTLTLSLCSLSKPATVQSDQQDLSSKSCVAVIRRRKLRPSKSLPSQSPFVPGGLKIRLRRDSAPLDVAPGRSKRARNKTESTGTFRIVESWCDADAPGGEFSQRASATISTSSSPSFALTSGSIRVGDIVWAKLAGYPYWPSRVSAIWARTVHQLSQAIPVPNSQPNDNTGSPSLSVLATPADPALAAGYTARVDWLAWDQCSYLSCAKLYPFKDTYDKLYNPRTRVKGYADAVRLAKRYCFDAQSGTACNIDPHVMTHSSPLKTLFNPPGHASVPTNTDSQWSESHPCPVVDPPASVQQVLPTHTLPATDNHPVDMNDSNATLCLPESGTQIPLAVLAQTYHPGVPVGTPLAADPTEEPVDLSALGGLPLWTPLPQLDVSGLGDFVTHMPTFSEDEEDEVEDSVANELQIDFDACM</sequence>
<dbReference type="EMBL" id="JXXN02002282">
    <property type="protein sequence ID" value="THD23194.1"/>
    <property type="molecule type" value="Genomic_DNA"/>
</dbReference>
<evidence type="ECO:0000313" key="2">
    <source>
        <dbReference type="EMBL" id="THD23194.1"/>
    </source>
</evidence>
<dbReference type="AlphaFoldDB" id="A0A2H1C837"/>
<proteinExistence type="predicted"/>
<evidence type="ECO:0000313" key="3">
    <source>
        <dbReference type="Proteomes" id="UP000230066"/>
    </source>
</evidence>
<keyword evidence="3" id="KW-1185">Reference proteome</keyword>
<feature type="region of interest" description="Disordered" evidence="1">
    <location>
        <begin position="144"/>
        <end position="211"/>
    </location>
</feature>
<feature type="region of interest" description="Disordered" evidence="1">
    <location>
        <begin position="230"/>
        <end position="289"/>
    </location>
</feature>
<feature type="compositionally biased region" description="Basic and acidic residues" evidence="1">
    <location>
        <begin position="194"/>
        <end position="203"/>
    </location>
</feature>
<dbReference type="PROSITE" id="PS50812">
    <property type="entry name" value="PWWP"/>
    <property type="match status" value="1"/>
</dbReference>
<feature type="compositionally biased region" description="Polar residues" evidence="1">
    <location>
        <begin position="154"/>
        <end position="174"/>
    </location>
</feature>
<feature type="compositionally biased region" description="Polar residues" evidence="1">
    <location>
        <begin position="242"/>
        <end position="259"/>
    </location>
</feature>
<organism evidence="2 3">
    <name type="scientific">Fasciola hepatica</name>
    <name type="common">Liver fluke</name>
    <dbReference type="NCBI Taxonomy" id="6192"/>
    <lineage>
        <taxon>Eukaryota</taxon>
        <taxon>Metazoa</taxon>
        <taxon>Spiralia</taxon>
        <taxon>Lophotrochozoa</taxon>
        <taxon>Platyhelminthes</taxon>
        <taxon>Trematoda</taxon>
        <taxon>Digenea</taxon>
        <taxon>Plagiorchiida</taxon>
        <taxon>Echinostomata</taxon>
        <taxon>Echinostomatoidea</taxon>
        <taxon>Fasciolidae</taxon>
        <taxon>Fasciola</taxon>
    </lineage>
</organism>
<evidence type="ECO:0000256" key="1">
    <source>
        <dbReference type="SAM" id="MobiDB-lite"/>
    </source>
</evidence>